<evidence type="ECO:0000313" key="8">
    <source>
        <dbReference type="EMBL" id="MDN0050831.1"/>
    </source>
</evidence>
<keyword evidence="5" id="KW-0998">Cell outer membrane</keyword>
<evidence type="ECO:0000259" key="7">
    <source>
        <dbReference type="Pfam" id="PF14322"/>
    </source>
</evidence>
<protein>
    <submittedName>
        <fullName evidence="8">RagB/SusD family nutrient uptake outer membrane protein</fullName>
    </submittedName>
</protein>
<sequence length="573" mass="65399">MKFNYLKYGILAVVLAAGTSSCEDFLDRPTIDNYNTDNYYETDDQCISGVNYLYNSPWYDFQRGFIKVGEVLSGNYYWSNSPYLTFTVNGTDEDLVNMSYSLWAVIGHTNTVYDLLQESPASESVRNQCMGECLTWKALAYFYLVRTFGDVPIIHNNTEELVNGTYNEKYKVQKADVYEYIIMTLEKAMELLPRSSSAGRIDYYCAEGLMAKVYLTKAGVTGTLNAEDLQRAATYAKDVIDNSGRSLLTNYSDVFRLANNTNEESLIAWRWTAEGNQWTSQNTLQSDLAIDGFDEFGDCWGGWNGMSVDLQEAFGVRLLEQTPDAWINGTDTRRQATMMLPSDTYSYFWQDKGGFDYLRFIYDTDYNAGAGTLQSATGSNTVKHLYGNAQDHVSGAGHSAAYMKNSLATHVLRLSDVYLIYAEAMMGTARSTSDASAIDAFYEVRHRAQSTYTRPTSITWEDVWNERRLELAMEGDRWYDYVRVAYYNPQFCINELRNQKRNSFFGLDDLYEAYYNTGNWTVDETAMRYDDSVAAPNVTESSFTLPFPTEDVVFNPHLMEDPIHEDVRSLYSY</sequence>
<dbReference type="PROSITE" id="PS51257">
    <property type="entry name" value="PROKAR_LIPOPROTEIN"/>
    <property type="match status" value="1"/>
</dbReference>
<dbReference type="InterPro" id="IPR033985">
    <property type="entry name" value="SusD-like_N"/>
</dbReference>
<dbReference type="InterPro" id="IPR012944">
    <property type="entry name" value="SusD_RagB_dom"/>
</dbReference>
<keyword evidence="4" id="KW-0472">Membrane</keyword>
<comment type="caution">
    <text evidence="8">The sequence shown here is derived from an EMBL/GenBank/DDBJ whole genome shotgun (WGS) entry which is preliminary data.</text>
</comment>
<evidence type="ECO:0000313" key="9">
    <source>
        <dbReference type="Proteomes" id="UP001167871"/>
    </source>
</evidence>
<reference evidence="8" key="1">
    <citation type="submission" date="2023-06" db="EMBL/GenBank/DDBJ databases">
        <authorList>
            <person name="Zeman M."/>
            <person name="Kubasova T."/>
            <person name="Jahodarova E."/>
            <person name="Nykrynova M."/>
            <person name="Rychlik I."/>
        </authorList>
    </citation>
    <scope>NUCLEOTIDE SEQUENCE</scope>
    <source>
        <strain evidence="8">84_SSukc20</strain>
    </source>
</reference>
<dbReference type="Proteomes" id="UP001167871">
    <property type="component" value="Unassembled WGS sequence"/>
</dbReference>
<proteinExistence type="inferred from homology"/>
<name>A0ABT7X9R9_9BACE</name>
<gene>
    <name evidence="8" type="ORF">QVO10_15855</name>
</gene>
<accession>A0ABT7X9R9</accession>
<comment type="similarity">
    <text evidence="2">Belongs to the SusD family.</text>
</comment>
<reference evidence="8" key="2">
    <citation type="submission" date="2024-05" db="EMBL/GenBank/DDBJ databases">
        <title>Identification and characterization of horizontal gene transfer across gut microbiota members of farm animals based on homology search.</title>
        <authorList>
            <person name="Schwarzerova J."/>
            <person name="Nykrynova M."/>
            <person name="Jureckova K."/>
            <person name="Cejkova D."/>
            <person name="Rychlik I."/>
        </authorList>
    </citation>
    <scope>NUCLEOTIDE SEQUENCE</scope>
    <source>
        <strain evidence="8">84_SSukc20</strain>
    </source>
</reference>
<dbReference type="Pfam" id="PF07980">
    <property type="entry name" value="SusD_RagB"/>
    <property type="match status" value="1"/>
</dbReference>
<evidence type="ECO:0000259" key="6">
    <source>
        <dbReference type="Pfam" id="PF07980"/>
    </source>
</evidence>
<dbReference type="Gene3D" id="1.25.40.390">
    <property type="match status" value="1"/>
</dbReference>
<dbReference type="RefSeq" id="WP_301935098.1">
    <property type="nucleotide sequence ID" value="NZ_JAUEII010000052.1"/>
</dbReference>
<dbReference type="EMBL" id="JAUEII010000052">
    <property type="protein sequence ID" value="MDN0050831.1"/>
    <property type="molecule type" value="Genomic_DNA"/>
</dbReference>
<feature type="domain" description="SusD-like N-terminal" evidence="7">
    <location>
        <begin position="87"/>
        <end position="215"/>
    </location>
</feature>
<dbReference type="InterPro" id="IPR011990">
    <property type="entry name" value="TPR-like_helical_dom_sf"/>
</dbReference>
<keyword evidence="9" id="KW-1185">Reference proteome</keyword>
<evidence type="ECO:0000256" key="4">
    <source>
        <dbReference type="ARBA" id="ARBA00023136"/>
    </source>
</evidence>
<keyword evidence="3" id="KW-0732">Signal</keyword>
<evidence type="ECO:0000256" key="2">
    <source>
        <dbReference type="ARBA" id="ARBA00006275"/>
    </source>
</evidence>
<comment type="subcellular location">
    <subcellularLocation>
        <location evidence="1">Cell outer membrane</location>
    </subcellularLocation>
</comment>
<dbReference type="SUPFAM" id="SSF48452">
    <property type="entry name" value="TPR-like"/>
    <property type="match status" value="1"/>
</dbReference>
<feature type="domain" description="RagB/SusD" evidence="6">
    <location>
        <begin position="328"/>
        <end position="560"/>
    </location>
</feature>
<organism evidence="8 9">
    <name type="scientific">Bacteroides gallinaceum</name>
    <dbReference type="NCBI Taxonomy" id="1462571"/>
    <lineage>
        <taxon>Bacteria</taxon>
        <taxon>Pseudomonadati</taxon>
        <taxon>Bacteroidota</taxon>
        <taxon>Bacteroidia</taxon>
        <taxon>Bacteroidales</taxon>
        <taxon>Bacteroidaceae</taxon>
        <taxon>Bacteroides</taxon>
    </lineage>
</organism>
<evidence type="ECO:0000256" key="3">
    <source>
        <dbReference type="ARBA" id="ARBA00022729"/>
    </source>
</evidence>
<evidence type="ECO:0000256" key="5">
    <source>
        <dbReference type="ARBA" id="ARBA00023237"/>
    </source>
</evidence>
<dbReference type="Pfam" id="PF14322">
    <property type="entry name" value="SusD-like_3"/>
    <property type="match status" value="1"/>
</dbReference>
<evidence type="ECO:0000256" key="1">
    <source>
        <dbReference type="ARBA" id="ARBA00004442"/>
    </source>
</evidence>